<dbReference type="EMBL" id="QAOT01000003">
    <property type="protein sequence ID" value="PTR19948.1"/>
    <property type="molecule type" value="Genomic_DNA"/>
</dbReference>
<dbReference type="Pfam" id="PF13778">
    <property type="entry name" value="DUF4174"/>
    <property type="match status" value="1"/>
</dbReference>
<feature type="chain" id="PRO_5015636901" evidence="2">
    <location>
        <begin position="20"/>
        <end position="147"/>
    </location>
</feature>
<feature type="signal peptide" evidence="2">
    <location>
        <begin position="1"/>
        <end position="19"/>
    </location>
</feature>
<protein>
    <submittedName>
        <fullName evidence="4">Uncharacterized protein DUF4174</fullName>
    </submittedName>
</protein>
<comment type="caution">
    <text evidence="4">The sequence shown here is derived from an EMBL/GenBank/DDBJ whole genome shotgun (WGS) entry which is preliminary data.</text>
</comment>
<keyword evidence="1 2" id="KW-0732">Signal</keyword>
<accession>A0A2T5KC06</accession>
<dbReference type="Proteomes" id="UP000244060">
    <property type="component" value="Unassembled WGS sequence"/>
</dbReference>
<feature type="domain" description="DUF4174" evidence="3">
    <location>
        <begin position="37"/>
        <end position="138"/>
    </location>
</feature>
<keyword evidence="5" id="KW-1185">Reference proteome</keyword>
<sequence length="147" mass="16336">MKPLQILALAAFLPFAAPAGDLSVTGPGPVEAEGLTLAQFLWTQRPVVVFADTPADPNFVRQMQMIAARLDHLAERDVIVITDTDPAEPSELRRTLHPRGFSLVILDKDGQVKLRKPLPWDVREIGRAIDKFPLRRDELLEINPAGR</sequence>
<evidence type="ECO:0000259" key="3">
    <source>
        <dbReference type="Pfam" id="PF13778"/>
    </source>
</evidence>
<proteinExistence type="predicted"/>
<evidence type="ECO:0000313" key="5">
    <source>
        <dbReference type="Proteomes" id="UP000244060"/>
    </source>
</evidence>
<dbReference type="OrthoDB" id="7362103at2"/>
<gene>
    <name evidence="4" type="ORF">C8J28_10372</name>
</gene>
<name>A0A2T5KC06_9RHOB</name>
<dbReference type="AlphaFoldDB" id="A0A2T5KC06"/>
<dbReference type="RefSeq" id="WP_011909261.1">
    <property type="nucleotide sequence ID" value="NZ_CP089965.1"/>
</dbReference>
<reference evidence="4 5" key="1">
    <citation type="submission" date="2018-04" db="EMBL/GenBank/DDBJ databases">
        <title>Genomic Encyclopedia of Type Strains, Phase III (KMG-III): the genomes of soil and plant-associated and newly described type strains.</title>
        <authorList>
            <person name="Whitman W."/>
        </authorList>
    </citation>
    <scope>NUCLEOTIDE SEQUENCE [LARGE SCALE GENOMIC DNA]</scope>
    <source>
        <strain evidence="4 5">KA25</strain>
    </source>
</reference>
<organism evidence="4 5">
    <name type="scientific">Cereibacter azotoformans</name>
    <dbReference type="NCBI Taxonomy" id="43057"/>
    <lineage>
        <taxon>Bacteria</taxon>
        <taxon>Pseudomonadati</taxon>
        <taxon>Pseudomonadota</taxon>
        <taxon>Alphaproteobacteria</taxon>
        <taxon>Rhodobacterales</taxon>
        <taxon>Paracoccaceae</taxon>
        <taxon>Cereibacter</taxon>
    </lineage>
</organism>
<evidence type="ECO:0000313" key="4">
    <source>
        <dbReference type="EMBL" id="PTR19948.1"/>
    </source>
</evidence>
<evidence type="ECO:0000256" key="1">
    <source>
        <dbReference type="ARBA" id="ARBA00022729"/>
    </source>
</evidence>
<evidence type="ECO:0000256" key="2">
    <source>
        <dbReference type="SAM" id="SignalP"/>
    </source>
</evidence>
<dbReference type="InterPro" id="IPR025232">
    <property type="entry name" value="DUF4174"/>
</dbReference>